<feature type="region of interest" description="Disordered" evidence="1">
    <location>
        <begin position="468"/>
        <end position="489"/>
    </location>
</feature>
<sequence>MSRRKTAGYGAADVRNYYSSNASPSYSKKLDENQSWASEPRRFEVYKTRAERDAERNILAPSAAPSYRPASYYSSASDRPLTNFATRKPEDSYKIDPYRAADSYRRYDDNYGGYKRTPYDFEKGATPGSDSYAPAAASHMTEANPLIMNRFRPTARRMDDRPSYIRTRSMDRKHPMGEEYDYGAHLRNGIPPEPIPDYTYVNYHDSSNGRAASVTKDEKGQPRSILKNKQSVDLEQRGGGGGVPDESSAVGRSDQGNVGPVRSVIDRLRRHLSIEKSASPQRQGAPQQTMLGTSGTSRLTGNARDTHDRVAEESPKKKRSLLSFNRRRTSEVRMGSDGKLVTNGYDDLPNYKRPSSPIEKIKSLFRKNDTSHVTSQLPSNDYYPGRYTPNTGNDKVYSAYPSTNVATAREAYVPQYRKYPGSTTRDPASVLNRYSYTPGLTDQRRHWQPRLGAGWALPCLTAIFPTKATSDSQKTSQTEISADLQPLRF</sequence>
<evidence type="ECO:0000313" key="2">
    <source>
        <dbReference type="EMBL" id="EYC18414.1"/>
    </source>
</evidence>
<proteinExistence type="predicted"/>
<evidence type="ECO:0000256" key="1">
    <source>
        <dbReference type="SAM" id="MobiDB-lite"/>
    </source>
</evidence>
<reference evidence="3" key="1">
    <citation type="journal article" date="2015" name="Nat. Genet.">
        <title>The genome and transcriptome of the zoonotic hookworm Ancylostoma ceylanicum identify infection-specific gene families.</title>
        <authorList>
            <person name="Schwarz E.M."/>
            <person name="Hu Y."/>
            <person name="Antoshechkin I."/>
            <person name="Miller M.M."/>
            <person name="Sternberg P.W."/>
            <person name="Aroian R.V."/>
        </authorList>
    </citation>
    <scope>NUCLEOTIDE SEQUENCE</scope>
    <source>
        <strain evidence="3">HY135</strain>
    </source>
</reference>
<feature type="compositionally biased region" description="Basic and acidic residues" evidence="1">
    <location>
        <begin position="304"/>
        <end position="315"/>
    </location>
</feature>
<feature type="region of interest" description="Disordered" evidence="1">
    <location>
        <begin position="1"/>
        <end position="38"/>
    </location>
</feature>
<dbReference type="Proteomes" id="UP000024635">
    <property type="component" value="Unassembled WGS sequence"/>
</dbReference>
<dbReference type="OrthoDB" id="193931at2759"/>
<feature type="region of interest" description="Disordered" evidence="1">
    <location>
        <begin position="274"/>
        <end position="330"/>
    </location>
</feature>
<feature type="region of interest" description="Disordered" evidence="1">
    <location>
        <begin position="209"/>
        <end position="261"/>
    </location>
</feature>
<gene>
    <name evidence="2" type="primary">Acey_s0027.g1506</name>
    <name evidence="2" type="ORF">Y032_0027g1506</name>
</gene>
<name>A0A016USK7_9BILA</name>
<feature type="compositionally biased region" description="Polar residues" evidence="1">
    <location>
        <begin position="276"/>
        <end position="300"/>
    </location>
</feature>
<feature type="compositionally biased region" description="Polar residues" evidence="1">
    <location>
        <begin position="468"/>
        <end position="480"/>
    </location>
</feature>
<keyword evidence="3" id="KW-1185">Reference proteome</keyword>
<feature type="compositionally biased region" description="Low complexity" evidence="1">
    <location>
        <begin position="16"/>
        <end position="27"/>
    </location>
</feature>
<dbReference type="AlphaFoldDB" id="A0A016USK7"/>
<dbReference type="EMBL" id="JARK01001363">
    <property type="protein sequence ID" value="EYC18414.1"/>
    <property type="molecule type" value="Genomic_DNA"/>
</dbReference>
<organism evidence="2 3">
    <name type="scientific">Ancylostoma ceylanicum</name>
    <dbReference type="NCBI Taxonomy" id="53326"/>
    <lineage>
        <taxon>Eukaryota</taxon>
        <taxon>Metazoa</taxon>
        <taxon>Ecdysozoa</taxon>
        <taxon>Nematoda</taxon>
        <taxon>Chromadorea</taxon>
        <taxon>Rhabditida</taxon>
        <taxon>Rhabditina</taxon>
        <taxon>Rhabditomorpha</taxon>
        <taxon>Strongyloidea</taxon>
        <taxon>Ancylostomatidae</taxon>
        <taxon>Ancylostomatinae</taxon>
        <taxon>Ancylostoma</taxon>
    </lineage>
</organism>
<comment type="caution">
    <text evidence="2">The sequence shown here is derived from an EMBL/GenBank/DDBJ whole genome shotgun (WGS) entry which is preliminary data.</text>
</comment>
<accession>A0A016USK7</accession>
<dbReference type="STRING" id="53326.A0A016USK7"/>
<protein>
    <submittedName>
        <fullName evidence="2">Uncharacterized protein</fullName>
    </submittedName>
</protein>
<evidence type="ECO:0000313" key="3">
    <source>
        <dbReference type="Proteomes" id="UP000024635"/>
    </source>
</evidence>